<name>A0A0W4ZVS7_PNEJ7</name>
<dbReference type="RefSeq" id="XP_018231156.1">
    <property type="nucleotide sequence ID" value="XM_018372820.1"/>
</dbReference>
<reference evidence="3" key="1">
    <citation type="journal article" date="2016" name="Nat. Commun.">
        <title>Genome analysis of three Pneumocystis species reveals adaptation mechanisms to life exclusively in mammalian hosts.</title>
        <authorList>
            <person name="Ma L."/>
            <person name="Chen Z."/>
            <person name="Huang D.W."/>
            <person name="Kutty G."/>
            <person name="Ishihara M."/>
            <person name="Wang H."/>
            <person name="Abouelleil A."/>
            <person name="Bishop L."/>
            <person name="Davey E."/>
            <person name="Deng R."/>
            <person name="Deng X."/>
            <person name="Fan L."/>
            <person name="Fantoni G."/>
            <person name="Fitzgerald M."/>
            <person name="Gogineni E."/>
            <person name="Goldberg J.M."/>
            <person name="Handley G."/>
            <person name="Hu X."/>
            <person name="Huber C."/>
            <person name="Jiao X."/>
            <person name="Jones K."/>
            <person name="Levin J.Z."/>
            <person name="Liu Y."/>
            <person name="Macdonald P."/>
            <person name="Melnikov A."/>
            <person name="Raley C."/>
            <person name="Sassi M."/>
            <person name="Sherman B.T."/>
            <person name="Song X."/>
            <person name="Sykes S."/>
            <person name="Tran B."/>
            <person name="Walsh L."/>
            <person name="Xia Y."/>
            <person name="Yang J."/>
            <person name="Young S."/>
            <person name="Zeng Q."/>
            <person name="Zheng X."/>
            <person name="Stephens R."/>
            <person name="Nusbaum C."/>
            <person name="Birren B.W."/>
            <person name="Azadi P."/>
            <person name="Lempicki R.A."/>
            <person name="Cuomo C.A."/>
            <person name="Kovacs J.A."/>
        </authorList>
    </citation>
    <scope>NUCLEOTIDE SEQUENCE [LARGE SCALE GENOMIC DNA]</scope>
    <source>
        <strain evidence="3">RU7</strain>
    </source>
</reference>
<protein>
    <submittedName>
        <fullName evidence="2">Uncharacterized protein</fullName>
    </submittedName>
</protein>
<gene>
    <name evidence="2" type="ORF">T551_00554</name>
</gene>
<feature type="region of interest" description="Disordered" evidence="1">
    <location>
        <begin position="50"/>
        <end position="96"/>
    </location>
</feature>
<dbReference type="Proteomes" id="UP000053447">
    <property type="component" value="Unassembled WGS sequence"/>
</dbReference>
<dbReference type="VEuPathDB" id="FungiDB:T551_00554"/>
<evidence type="ECO:0000313" key="2">
    <source>
        <dbReference type="EMBL" id="KTW32464.1"/>
    </source>
</evidence>
<keyword evidence="3" id="KW-1185">Reference proteome</keyword>
<feature type="compositionally biased region" description="Basic and acidic residues" evidence="1">
    <location>
        <begin position="50"/>
        <end position="78"/>
    </location>
</feature>
<accession>A0A0W4ZVS7</accession>
<dbReference type="AlphaFoldDB" id="A0A0W4ZVS7"/>
<sequence length="96" mass="10428">MYKAEAGLQGNGCIVAGDQVEIVPPGKGTEGENKKENIVKKVVEEIFAVKKDPERRRAAKRPLGEESGNKEAEKEKKPNKAIPCEINAAPSRISTQ</sequence>
<organism evidence="2 3">
    <name type="scientific">Pneumocystis jirovecii (strain RU7)</name>
    <name type="common">Human pneumocystis pneumonia agent</name>
    <dbReference type="NCBI Taxonomy" id="1408657"/>
    <lineage>
        <taxon>Eukaryota</taxon>
        <taxon>Fungi</taxon>
        <taxon>Dikarya</taxon>
        <taxon>Ascomycota</taxon>
        <taxon>Taphrinomycotina</taxon>
        <taxon>Pneumocystomycetes</taxon>
        <taxon>Pneumocystaceae</taxon>
        <taxon>Pneumocystis</taxon>
    </lineage>
</organism>
<evidence type="ECO:0000313" key="3">
    <source>
        <dbReference type="Proteomes" id="UP000053447"/>
    </source>
</evidence>
<comment type="caution">
    <text evidence="2">The sequence shown here is derived from an EMBL/GenBank/DDBJ whole genome shotgun (WGS) entry which is preliminary data.</text>
</comment>
<evidence type="ECO:0000256" key="1">
    <source>
        <dbReference type="SAM" id="MobiDB-lite"/>
    </source>
</evidence>
<dbReference type="EMBL" id="LFWA01000002">
    <property type="protein sequence ID" value="KTW32464.1"/>
    <property type="molecule type" value="Genomic_DNA"/>
</dbReference>
<proteinExistence type="predicted"/>
<dbReference type="GeneID" id="28939075"/>